<proteinExistence type="predicted"/>
<sequence>MRRGLYAHRAVFFRTGLSQRSRAQVAMAEIVRTAAAFSSASSRISSIFWSALCRRFSIGVFDHHAKAAASWGKFKHAARGRPIIVEWERDARHSAGLSRSVTHRYVTERYTFSK</sequence>
<accession>A0A4C1ZXC1</accession>
<keyword evidence="2" id="KW-1185">Reference proteome</keyword>
<dbReference type="OrthoDB" id="10035764at2759"/>
<gene>
    <name evidence="1" type="ORF">EVAR_84849_1</name>
</gene>
<dbReference type="AlphaFoldDB" id="A0A4C1ZXC1"/>
<organism evidence="1 2">
    <name type="scientific">Eumeta variegata</name>
    <name type="common">Bagworm moth</name>
    <name type="synonym">Eumeta japonica</name>
    <dbReference type="NCBI Taxonomy" id="151549"/>
    <lineage>
        <taxon>Eukaryota</taxon>
        <taxon>Metazoa</taxon>
        <taxon>Ecdysozoa</taxon>
        <taxon>Arthropoda</taxon>
        <taxon>Hexapoda</taxon>
        <taxon>Insecta</taxon>
        <taxon>Pterygota</taxon>
        <taxon>Neoptera</taxon>
        <taxon>Endopterygota</taxon>
        <taxon>Lepidoptera</taxon>
        <taxon>Glossata</taxon>
        <taxon>Ditrysia</taxon>
        <taxon>Tineoidea</taxon>
        <taxon>Psychidae</taxon>
        <taxon>Oiketicinae</taxon>
        <taxon>Eumeta</taxon>
    </lineage>
</organism>
<evidence type="ECO:0000313" key="1">
    <source>
        <dbReference type="EMBL" id="GBP92368.1"/>
    </source>
</evidence>
<evidence type="ECO:0000313" key="2">
    <source>
        <dbReference type="Proteomes" id="UP000299102"/>
    </source>
</evidence>
<comment type="caution">
    <text evidence="1">The sequence shown here is derived from an EMBL/GenBank/DDBJ whole genome shotgun (WGS) entry which is preliminary data.</text>
</comment>
<dbReference type="Proteomes" id="UP000299102">
    <property type="component" value="Unassembled WGS sequence"/>
</dbReference>
<reference evidence="1 2" key="1">
    <citation type="journal article" date="2019" name="Commun. Biol.">
        <title>The bagworm genome reveals a unique fibroin gene that provides high tensile strength.</title>
        <authorList>
            <person name="Kono N."/>
            <person name="Nakamura H."/>
            <person name="Ohtoshi R."/>
            <person name="Tomita M."/>
            <person name="Numata K."/>
            <person name="Arakawa K."/>
        </authorList>
    </citation>
    <scope>NUCLEOTIDE SEQUENCE [LARGE SCALE GENOMIC DNA]</scope>
</reference>
<name>A0A4C1ZXC1_EUMVA</name>
<protein>
    <submittedName>
        <fullName evidence="1">Uncharacterized protein</fullName>
    </submittedName>
</protein>
<dbReference type="EMBL" id="BGZK01002269">
    <property type="protein sequence ID" value="GBP92368.1"/>
    <property type="molecule type" value="Genomic_DNA"/>
</dbReference>